<accession>A0A0W0GC18</accession>
<organism evidence="1 2">
    <name type="scientific">Moniliophthora roreri</name>
    <name type="common">Frosty pod rot fungus</name>
    <name type="synonym">Monilia roreri</name>
    <dbReference type="NCBI Taxonomy" id="221103"/>
    <lineage>
        <taxon>Eukaryota</taxon>
        <taxon>Fungi</taxon>
        <taxon>Dikarya</taxon>
        <taxon>Basidiomycota</taxon>
        <taxon>Agaricomycotina</taxon>
        <taxon>Agaricomycetes</taxon>
        <taxon>Agaricomycetidae</taxon>
        <taxon>Agaricales</taxon>
        <taxon>Marasmiineae</taxon>
        <taxon>Marasmiaceae</taxon>
        <taxon>Moniliophthora</taxon>
    </lineage>
</organism>
<comment type="caution">
    <text evidence="1">The sequence shown here is derived from an EMBL/GenBank/DDBJ whole genome shotgun (WGS) entry which is preliminary data.</text>
</comment>
<sequence>MPSISYKHAYLKNVKVKVKYAKVKVKYAKARVKVENP</sequence>
<evidence type="ECO:0000313" key="2">
    <source>
        <dbReference type="Proteomes" id="UP000054988"/>
    </source>
</evidence>
<dbReference type="AlphaFoldDB" id="A0A0W0GC18"/>
<dbReference type="EMBL" id="LATX01000490">
    <property type="protein sequence ID" value="KTB46124.1"/>
    <property type="molecule type" value="Genomic_DNA"/>
</dbReference>
<name>A0A0W0GC18_MONRR</name>
<protein>
    <submittedName>
        <fullName evidence="1">Uncharacterized protein</fullName>
    </submittedName>
</protein>
<evidence type="ECO:0000313" key="1">
    <source>
        <dbReference type="EMBL" id="KTB46124.1"/>
    </source>
</evidence>
<proteinExistence type="predicted"/>
<gene>
    <name evidence="1" type="ORF">WG66_1299</name>
</gene>
<dbReference type="Proteomes" id="UP000054988">
    <property type="component" value="Unassembled WGS sequence"/>
</dbReference>
<reference evidence="1 2" key="1">
    <citation type="submission" date="2015-12" db="EMBL/GenBank/DDBJ databases">
        <title>Draft genome sequence of Moniliophthora roreri, the causal agent of frosty pod rot of cacao.</title>
        <authorList>
            <person name="Aime M.C."/>
            <person name="Diaz-Valderrama J.R."/>
            <person name="Kijpornyongpan T."/>
            <person name="Phillips-Mora W."/>
        </authorList>
    </citation>
    <scope>NUCLEOTIDE SEQUENCE [LARGE SCALE GENOMIC DNA]</scope>
    <source>
        <strain evidence="1 2">MCA 2952</strain>
    </source>
</reference>